<feature type="non-terminal residue" evidence="3">
    <location>
        <position position="118"/>
    </location>
</feature>
<reference evidence="3 4" key="1">
    <citation type="submission" date="2024-05" db="EMBL/GenBank/DDBJ databases">
        <title>Genome sequencing and assembly of Indian major carp, Cirrhinus mrigala (Hamilton, 1822).</title>
        <authorList>
            <person name="Mohindra V."/>
            <person name="Chowdhury L.M."/>
            <person name="Lal K."/>
            <person name="Jena J.K."/>
        </authorList>
    </citation>
    <scope>NUCLEOTIDE SEQUENCE [LARGE SCALE GENOMIC DNA]</scope>
    <source>
        <strain evidence="3">CM1030</strain>
        <tissue evidence="3">Blood</tissue>
    </source>
</reference>
<keyword evidence="4" id="KW-1185">Reference proteome</keyword>
<dbReference type="EMBL" id="JAMKFB020000005">
    <property type="protein sequence ID" value="KAL0192415.1"/>
    <property type="molecule type" value="Genomic_DNA"/>
</dbReference>
<accession>A0ABD0R301</accession>
<evidence type="ECO:0000313" key="3">
    <source>
        <dbReference type="EMBL" id="KAL0192415.1"/>
    </source>
</evidence>
<dbReference type="Proteomes" id="UP001529510">
    <property type="component" value="Unassembled WGS sequence"/>
</dbReference>
<dbReference type="AlphaFoldDB" id="A0ABD0R301"/>
<evidence type="ECO:0000256" key="1">
    <source>
        <dbReference type="SAM" id="MobiDB-lite"/>
    </source>
</evidence>
<evidence type="ECO:0000313" key="4">
    <source>
        <dbReference type="Proteomes" id="UP001529510"/>
    </source>
</evidence>
<sequence>VDNGKQQEHEQTNVMEHLRLMLAVLSSVRLRAEGGGEWQEDSGLGLYRGPEDAPPAGAHAAAHNAGRGGGPGVQQKVTALENIVCVLNREVERSALTLEALSRQHRLDQEKIENLSNK</sequence>
<dbReference type="InterPro" id="IPR032070">
    <property type="entry name" value="TRAF_BIRC3-bd"/>
</dbReference>
<dbReference type="Pfam" id="PF16673">
    <property type="entry name" value="TRAF_BIRC3_bd"/>
    <property type="match status" value="1"/>
</dbReference>
<dbReference type="Gene3D" id="1.20.5.110">
    <property type="match status" value="1"/>
</dbReference>
<feature type="region of interest" description="Disordered" evidence="1">
    <location>
        <begin position="41"/>
        <end position="73"/>
    </location>
</feature>
<comment type="caution">
    <text evidence="3">The sequence shown here is derived from an EMBL/GenBank/DDBJ whole genome shotgun (WGS) entry which is preliminary data.</text>
</comment>
<proteinExistence type="predicted"/>
<name>A0ABD0R301_CIRMR</name>
<dbReference type="FunFam" id="1.20.5.170:FF:000035">
    <property type="entry name" value="TNF receptor-associated factor"/>
    <property type="match status" value="1"/>
</dbReference>
<feature type="compositionally biased region" description="Low complexity" evidence="1">
    <location>
        <begin position="54"/>
        <end position="65"/>
    </location>
</feature>
<organism evidence="3 4">
    <name type="scientific">Cirrhinus mrigala</name>
    <name type="common">Mrigala</name>
    <dbReference type="NCBI Taxonomy" id="683832"/>
    <lineage>
        <taxon>Eukaryota</taxon>
        <taxon>Metazoa</taxon>
        <taxon>Chordata</taxon>
        <taxon>Craniata</taxon>
        <taxon>Vertebrata</taxon>
        <taxon>Euteleostomi</taxon>
        <taxon>Actinopterygii</taxon>
        <taxon>Neopterygii</taxon>
        <taxon>Teleostei</taxon>
        <taxon>Ostariophysi</taxon>
        <taxon>Cypriniformes</taxon>
        <taxon>Cyprinidae</taxon>
        <taxon>Labeoninae</taxon>
        <taxon>Labeonini</taxon>
        <taxon>Cirrhinus</taxon>
    </lineage>
</organism>
<gene>
    <name evidence="3" type="ORF">M9458_010711</name>
</gene>
<feature type="non-terminal residue" evidence="3">
    <location>
        <position position="1"/>
    </location>
</feature>
<protein>
    <recommendedName>
        <fullName evidence="2">TNF receptor-associated factor BIRC3 binding domain-containing protein</fullName>
    </recommendedName>
</protein>
<feature type="domain" description="TNF receptor-associated factor BIRC3 binding" evidence="2">
    <location>
        <begin position="74"/>
        <end position="118"/>
    </location>
</feature>
<evidence type="ECO:0000259" key="2">
    <source>
        <dbReference type="Pfam" id="PF16673"/>
    </source>
</evidence>